<feature type="domain" description="AAA+ ATPase" evidence="1">
    <location>
        <begin position="8"/>
        <end position="106"/>
    </location>
</feature>
<dbReference type="Gene3D" id="3.40.50.300">
    <property type="entry name" value="P-loop containing nucleotide triphosphate hydrolases"/>
    <property type="match status" value="1"/>
</dbReference>
<keyword evidence="2" id="KW-0067">ATP-binding</keyword>
<name>A0ABV6XEL7_9ACTN</name>
<protein>
    <submittedName>
        <fullName evidence="2">ATP-binding protein</fullName>
    </submittedName>
</protein>
<dbReference type="SMART" id="SM00382">
    <property type="entry name" value="AAA"/>
    <property type="match status" value="1"/>
</dbReference>
<proteinExistence type="predicted"/>
<evidence type="ECO:0000313" key="3">
    <source>
        <dbReference type="Proteomes" id="UP001592581"/>
    </source>
</evidence>
<keyword evidence="2" id="KW-0547">Nucleotide-binding</keyword>
<comment type="caution">
    <text evidence="2">The sequence shown here is derived from an EMBL/GenBank/DDBJ whole genome shotgun (WGS) entry which is preliminary data.</text>
</comment>
<dbReference type="InterPro" id="IPR027417">
    <property type="entry name" value="P-loop_NTPase"/>
</dbReference>
<dbReference type="EMBL" id="JBEUKS010000001">
    <property type="protein sequence ID" value="MFC1436703.1"/>
    <property type="molecule type" value="Genomic_DNA"/>
</dbReference>
<dbReference type="GO" id="GO:0005524">
    <property type="term" value="F:ATP binding"/>
    <property type="evidence" value="ECO:0007669"/>
    <property type="project" value="UniProtKB-KW"/>
</dbReference>
<sequence length="160" mass="17888">MSGVVPAGPRLILLCGLPGAGKTTLARRLAQELPAVRLCPDEWMVDLGFDRFDGRARDRVEQRLWLLAQELMSQGAVVILENGFWDRAERDEKRRLARSLGAAVELRYLAVSSKELHERVGRRNQEPGAAVITPELLRECEASLDVPTDEELELFDDPLG</sequence>
<dbReference type="Pfam" id="PF13671">
    <property type="entry name" value="AAA_33"/>
    <property type="match status" value="1"/>
</dbReference>
<accession>A0ABV6XEL7</accession>
<dbReference type="Proteomes" id="UP001592581">
    <property type="component" value="Unassembled WGS sequence"/>
</dbReference>
<evidence type="ECO:0000313" key="2">
    <source>
        <dbReference type="EMBL" id="MFC1436703.1"/>
    </source>
</evidence>
<dbReference type="RefSeq" id="WP_380561525.1">
    <property type="nucleotide sequence ID" value="NZ_JBEUKS010000001.1"/>
</dbReference>
<organism evidence="2 3">
    <name type="scientific">Streptacidiphilus jeojiensis</name>
    <dbReference type="NCBI Taxonomy" id="3229225"/>
    <lineage>
        <taxon>Bacteria</taxon>
        <taxon>Bacillati</taxon>
        <taxon>Actinomycetota</taxon>
        <taxon>Actinomycetes</taxon>
        <taxon>Kitasatosporales</taxon>
        <taxon>Streptomycetaceae</taxon>
        <taxon>Streptacidiphilus</taxon>
    </lineage>
</organism>
<dbReference type="InterPro" id="IPR003593">
    <property type="entry name" value="AAA+_ATPase"/>
</dbReference>
<gene>
    <name evidence="2" type="ORF">ABUW04_00400</name>
</gene>
<evidence type="ECO:0000259" key="1">
    <source>
        <dbReference type="SMART" id="SM00382"/>
    </source>
</evidence>
<dbReference type="SUPFAM" id="SSF52540">
    <property type="entry name" value="P-loop containing nucleoside triphosphate hydrolases"/>
    <property type="match status" value="1"/>
</dbReference>
<keyword evidence="3" id="KW-1185">Reference proteome</keyword>
<reference evidence="2 3" key="1">
    <citation type="submission" date="2024-06" db="EMBL/GenBank/DDBJ databases">
        <authorList>
            <person name="Lee S.D."/>
        </authorList>
    </citation>
    <scope>NUCLEOTIDE SEQUENCE [LARGE SCALE GENOMIC DNA]</scope>
    <source>
        <strain evidence="2 3">N1-10</strain>
    </source>
</reference>